<feature type="region of interest" description="Disordered" evidence="1">
    <location>
        <begin position="202"/>
        <end position="225"/>
    </location>
</feature>
<feature type="compositionally biased region" description="Polar residues" evidence="1">
    <location>
        <begin position="456"/>
        <end position="466"/>
    </location>
</feature>
<feature type="compositionally biased region" description="Polar residues" evidence="1">
    <location>
        <begin position="505"/>
        <end position="527"/>
    </location>
</feature>
<feature type="region of interest" description="Disordered" evidence="1">
    <location>
        <begin position="709"/>
        <end position="744"/>
    </location>
</feature>
<feature type="compositionally biased region" description="Basic and acidic residues" evidence="1">
    <location>
        <begin position="324"/>
        <end position="342"/>
    </location>
</feature>
<feature type="compositionally biased region" description="Pro residues" evidence="1">
    <location>
        <begin position="401"/>
        <end position="410"/>
    </location>
</feature>
<sequence>MTLQEFTSLLVDYIIRRKISGDHNEGADFSEKIWTDIKRLFGELATYVDARRYPDTIKTICKNPEFRPAHLQDTLSTFICMEVGNIFYYMEGLNTTGTAQSSTDQGEGELWNYLRCIIGTWTLMKLHGNKCNIREITTHVSKFMGILEHTFKAVTNRHTCAWVKFEELKIGTRLMGEAMEQWVTAWQKRRAKVKVGNVAARCGHHKNTSAGGDEQEKEKDAGSIEILRNKNLGTVRQWMDDKEYLPKSTVTAIIGKIQESNDNEQGKKILNAGIQEWEQARHNTSSNAAETSGTPAAPSGASEHGNTGNAGGTSTPATAPTDPATKKEPTEKEKEKKKEEGPPAKVPEVPKTVSPDKNTPQAGSGPDSKGRNDEGLPDALPQPPSAAGAGGQQPGQGPGPGQQPPPPPPTVKEGESGVGGKKEDVETVAQTPPKGDAKTDDANTPAGKKIAPKCEVTTQTQESSGVDKSGNVHSVAVTFNITPTAPECSGSGTSGDQKPQDTEHAGSQGQPKAGTSQAPQTPSNSSADESKDSKNTEGTVQGGGTTTRPSGVDTDKHCTQKDGNHDCDLKLAVPFEPTIKLWDGHFGTGPTPGSRGQAPQNVQDNGPFLPDLTGTVLTATTPILFFLSAVIVALLEVLNECEAAAWDTVKDDYLQILVEEFMGGNNTCTSSSDVCTPDDGLATQELATDPCPPNEDDPDPWRCMETIPLATDTSPPNEDNHDPCSGMESIQLATDTSPPNEEDPDAWSCMENIQLETDTSPPNEDDPDPWSCMETIQLATDPSPPNACDPWNCMETIPLETHPCPPNTDHPDRWSSMETIQLATDPSPPNNDDPDPWSCMESIQSDAEHSRAPSVPGDATSACTQWIHWIDRHKHLLRECMTQPWFNALKTEWKQYLLAHMAANEDNGVYGHSVLGEAATLPMKKLDLWKQWVSQQHRQMSMYNAEEWCQHLLHNVEEATESHTGHAPIVENDLDVENVMGAEDVLSVRDVPRTQLHKQPDMQKTLTAKIWILILALVIEECEVECRLQDRELYVDELLDKL</sequence>
<feature type="compositionally biased region" description="Basic and acidic residues" evidence="1">
    <location>
        <begin position="553"/>
        <end position="563"/>
    </location>
</feature>
<dbReference type="RefSeq" id="XP_012338229.1">
    <property type="nucleotide sequence ID" value="XM_012482806.1"/>
</dbReference>
<keyword evidence="4" id="KW-1185">Reference proteome</keyword>
<evidence type="ECO:0000256" key="1">
    <source>
        <dbReference type="SAM" id="MobiDB-lite"/>
    </source>
</evidence>
<dbReference type="OMA" id="TICKNPE"/>
<dbReference type="InterPro" id="IPR024290">
    <property type="entry name" value="SICA_extracell_a"/>
</dbReference>
<protein>
    <recommendedName>
        <fullName evidence="2">Schizont-infected cell agglutination extracellular alpha domain-containing protein</fullName>
    </recommendedName>
</protein>
<proteinExistence type="predicted"/>
<accession>A0A0D9QHI7</accession>
<feature type="region of interest" description="Disordered" evidence="1">
    <location>
        <begin position="281"/>
        <end position="563"/>
    </location>
</feature>
<dbReference type="OrthoDB" id="375150at2759"/>
<dbReference type="VEuPathDB" id="PlasmoDB:AK88_05204"/>
<name>A0A0D9QHI7_PLAFR</name>
<organism evidence="3 4">
    <name type="scientific">Plasmodium fragile</name>
    <dbReference type="NCBI Taxonomy" id="5857"/>
    <lineage>
        <taxon>Eukaryota</taxon>
        <taxon>Sar</taxon>
        <taxon>Alveolata</taxon>
        <taxon>Apicomplexa</taxon>
        <taxon>Aconoidasida</taxon>
        <taxon>Haemosporida</taxon>
        <taxon>Plasmodiidae</taxon>
        <taxon>Plasmodium</taxon>
        <taxon>Plasmodium (Plasmodium)</taxon>
    </lineage>
</organism>
<feature type="domain" description="Schizont-infected cell agglutination extracellular alpha" evidence="2">
    <location>
        <begin position="25"/>
        <end position="182"/>
    </location>
</feature>
<feature type="compositionally biased region" description="Basic and acidic residues" evidence="1">
    <location>
        <begin position="412"/>
        <end position="425"/>
    </location>
</feature>
<dbReference type="AlphaFoldDB" id="A0A0D9QHI7"/>
<dbReference type="GeneID" id="24270518"/>
<dbReference type="Pfam" id="PF12887">
    <property type="entry name" value="SICA_alpha"/>
    <property type="match status" value="1"/>
</dbReference>
<evidence type="ECO:0000313" key="3">
    <source>
        <dbReference type="EMBL" id="KJP85161.1"/>
    </source>
</evidence>
<feature type="compositionally biased region" description="Low complexity" evidence="1">
    <location>
        <begin position="312"/>
        <end position="323"/>
    </location>
</feature>
<dbReference type="EMBL" id="KQ001743">
    <property type="protein sequence ID" value="KJP85161.1"/>
    <property type="molecule type" value="Genomic_DNA"/>
</dbReference>
<evidence type="ECO:0000313" key="4">
    <source>
        <dbReference type="Proteomes" id="UP000054561"/>
    </source>
</evidence>
<reference evidence="3 4" key="1">
    <citation type="submission" date="2014-03" db="EMBL/GenBank/DDBJ databases">
        <title>The Genome Sequence of Plasmodium fragile nilgiri.</title>
        <authorList>
            <consortium name="The Broad Institute Genomics Platform"/>
            <consortium name="The Broad Institute Genome Sequencing Center for Infectious Disease"/>
            <person name="Neafsey D."/>
            <person name="Duraisingh M."/>
            <person name="Young S.K."/>
            <person name="Zeng Q."/>
            <person name="Gargeya S."/>
            <person name="Abouelleil A."/>
            <person name="Alvarado L."/>
            <person name="Chapman S.B."/>
            <person name="Gainer-Dewar J."/>
            <person name="Goldberg J."/>
            <person name="Griggs A."/>
            <person name="Gujja S."/>
            <person name="Hansen M."/>
            <person name="Howarth C."/>
            <person name="Imamovic A."/>
            <person name="Larimer J."/>
            <person name="Pearson M."/>
            <person name="Poon T.W."/>
            <person name="Priest M."/>
            <person name="Roberts A."/>
            <person name="Saif S."/>
            <person name="Shea T."/>
            <person name="Sykes S."/>
            <person name="Wortman J."/>
            <person name="Nusbaum C."/>
            <person name="Birren B."/>
        </authorList>
    </citation>
    <scope>NUCLEOTIDE SEQUENCE [LARGE SCALE GENOMIC DNA]</scope>
    <source>
        <strain evidence="4">nilgiri</strain>
    </source>
</reference>
<dbReference type="Proteomes" id="UP000054561">
    <property type="component" value="Unassembled WGS sequence"/>
</dbReference>
<feature type="compositionally biased region" description="Gly residues" evidence="1">
    <location>
        <begin position="388"/>
        <end position="400"/>
    </location>
</feature>
<feature type="region of interest" description="Disordered" evidence="1">
    <location>
        <begin position="822"/>
        <end position="857"/>
    </location>
</feature>
<gene>
    <name evidence="3" type="ORF">AK88_05204</name>
</gene>
<feature type="compositionally biased region" description="Polar residues" evidence="1">
    <location>
        <begin position="282"/>
        <end position="294"/>
    </location>
</feature>
<evidence type="ECO:0000259" key="2">
    <source>
        <dbReference type="Pfam" id="PF12887"/>
    </source>
</evidence>